<evidence type="ECO:0000313" key="8">
    <source>
        <dbReference type="Proteomes" id="UP001176940"/>
    </source>
</evidence>
<comment type="function">
    <text evidence="1">Crystallins are the dominant structural components of the vertebrate eye lens.</text>
</comment>
<dbReference type="Pfam" id="PF00030">
    <property type="entry name" value="Crystall"/>
    <property type="match status" value="4"/>
</dbReference>
<dbReference type="SMART" id="SM00247">
    <property type="entry name" value="XTALbg"/>
    <property type="match status" value="4"/>
</dbReference>
<gene>
    <name evidence="7" type="ORF">RIMI_LOCUS20914007</name>
</gene>
<comment type="caution">
    <text evidence="7">The sequence shown here is derived from an EMBL/GenBank/DDBJ whole genome shotgun (WGS) entry which is preliminary data.</text>
</comment>
<feature type="domain" description="Beta/gamma crystallin 'Greek key'" evidence="6">
    <location>
        <begin position="247"/>
        <end position="298"/>
    </location>
</feature>
<feature type="domain" description="Beta/gamma crystallin 'Greek key'" evidence="6">
    <location>
        <begin position="65"/>
        <end position="115"/>
    </location>
</feature>
<keyword evidence="5" id="KW-0812">Transmembrane</keyword>
<dbReference type="EMBL" id="CAUEEQ010071772">
    <property type="protein sequence ID" value="CAJ0966068.1"/>
    <property type="molecule type" value="Genomic_DNA"/>
</dbReference>
<comment type="similarity">
    <text evidence="2">Belongs to the beta/gamma-crystallin family.</text>
</comment>
<sequence>MDIHKTPIGKALLLKGSEKVNPRPGKVVILTEPEYGGAVFEIFSDVIDCTSWELSPTVFIKTVRGCWILYELPNYEGRTIALEEGDIEVTNPWGEESQDENSRSPVVIGSLRHVVKDYRVCRIDLFTDPDGLGVMTSYYDDTEEVQDGNQGKHRVTKRGPALSYPMFTLVTSEEIAIILYRYAICAIYSMALYIWLIYDESGFQGVPFILEPGEYPDLSFLNIQEAYIGSMKPLKMGSRKVEIPHEPKIVIFEKPLFEGRQVELDKDLLTLKNLEISDVTGEEQEPAFNTVGSIRVLSGLLIVIPSELDFSTPHVVMYSEKDFDEKASNINVLGIISNMEETGFGVKIQSINILSGVWVAYESPDFTGEQYILEKGMYSNFSDWGAKNCKITSLQPILMEAIESPGQFRVELFSESNFKGEKQLLEADSSNLEESFTVMSCKVVCGRWAAYDQADFLGSLWVLEEGSFPNLCAMGCPHGTVIRSVKTIKYEFSDPSLVLYGNENYKGRRVKLGKETADLRAMGYSPDLRSLDVLGGIKCRKSSYNQSCGIGKTNFRLLNFRDSDSTALVTTEHGPASQSAHAQMEESRDLHPHLPLRYVSRKMAMDAAHVTGSTKLGYLFQYHPVFQEVHSALAGV</sequence>
<evidence type="ECO:0000256" key="1">
    <source>
        <dbReference type="ARBA" id="ARBA00003689"/>
    </source>
</evidence>
<feature type="domain" description="Beta/gamma crystallin 'Greek key'" evidence="6">
    <location>
        <begin position="193"/>
        <end position="235"/>
    </location>
</feature>
<dbReference type="PRINTS" id="PR01367">
    <property type="entry name" value="BGCRYSTALLIN"/>
</dbReference>
<keyword evidence="3" id="KW-0273">Eye lens protein</keyword>
<dbReference type="PROSITE" id="PS50915">
    <property type="entry name" value="CRYSTALLIN_BETA_GAMMA"/>
    <property type="match status" value="5"/>
</dbReference>
<evidence type="ECO:0000256" key="5">
    <source>
        <dbReference type="SAM" id="Phobius"/>
    </source>
</evidence>
<keyword evidence="5" id="KW-0472">Membrane</keyword>
<name>A0ABN9MH13_9NEOB</name>
<dbReference type="SUPFAM" id="SSF49695">
    <property type="entry name" value="gamma-Crystallin-like"/>
    <property type="match status" value="4"/>
</dbReference>
<dbReference type="Gene3D" id="2.60.20.10">
    <property type="entry name" value="Crystallins"/>
    <property type="match status" value="5"/>
</dbReference>
<evidence type="ECO:0000313" key="7">
    <source>
        <dbReference type="EMBL" id="CAJ0966068.1"/>
    </source>
</evidence>
<evidence type="ECO:0000256" key="4">
    <source>
        <dbReference type="ARBA" id="ARBA00022737"/>
    </source>
</evidence>
<dbReference type="PANTHER" id="PTHR11818">
    <property type="entry name" value="BETA/GAMMA CRYSTALLIN"/>
    <property type="match status" value="1"/>
</dbReference>
<evidence type="ECO:0000259" key="6">
    <source>
        <dbReference type="PROSITE" id="PS50915"/>
    </source>
</evidence>
<dbReference type="PANTHER" id="PTHR11818:SF2">
    <property type="entry name" value="BETA_GAMMA CRYSTALLIN DOMAIN-CONTAINING PROTEIN 1"/>
    <property type="match status" value="1"/>
</dbReference>
<proteinExistence type="inferred from homology"/>
<keyword evidence="4" id="KW-0677">Repeat</keyword>
<dbReference type="InterPro" id="IPR050252">
    <property type="entry name" value="Beta/Gamma-Crystallin"/>
</dbReference>
<evidence type="ECO:0000256" key="3">
    <source>
        <dbReference type="ARBA" id="ARBA00022613"/>
    </source>
</evidence>
<organism evidence="7 8">
    <name type="scientific">Ranitomeya imitator</name>
    <name type="common">mimic poison frog</name>
    <dbReference type="NCBI Taxonomy" id="111125"/>
    <lineage>
        <taxon>Eukaryota</taxon>
        <taxon>Metazoa</taxon>
        <taxon>Chordata</taxon>
        <taxon>Craniata</taxon>
        <taxon>Vertebrata</taxon>
        <taxon>Euteleostomi</taxon>
        <taxon>Amphibia</taxon>
        <taxon>Batrachia</taxon>
        <taxon>Anura</taxon>
        <taxon>Neobatrachia</taxon>
        <taxon>Hyloidea</taxon>
        <taxon>Dendrobatidae</taxon>
        <taxon>Dendrobatinae</taxon>
        <taxon>Ranitomeya</taxon>
    </lineage>
</organism>
<keyword evidence="5" id="KW-1133">Transmembrane helix</keyword>
<keyword evidence="8" id="KW-1185">Reference proteome</keyword>
<feature type="transmembrane region" description="Helical" evidence="5">
    <location>
        <begin position="179"/>
        <end position="198"/>
    </location>
</feature>
<accession>A0ABN9MH13</accession>
<reference evidence="7" key="1">
    <citation type="submission" date="2023-07" db="EMBL/GenBank/DDBJ databases">
        <authorList>
            <person name="Stuckert A."/>
        </authorList>
    </citation>
    <scope>NUCLEOTIDE SEQUENCE</scope>
</reference>
<protein>
    <recommendedName>
        <fullName evidence="6">Beta/gamma crystallin 'Greek key' domain-containing protein</fullName>
    </recommendedName>
</protein>
<dbReference type="Proteomes" id="UP001176940">
    <property type="component" value="Unassembled WGS sequence"/>
</dbReference>
<dbReference type="InterPro" id="IPR011024">
    <property type="entry name" value="G_crystallin-like"/>
</dbReference>
<dbReference type="InterPro" id="IPR001064">
    <property type="entry name" value="Beta/gamma_crystallin"/>
</dbReference>
<feature type="domain" description="Beta/gamma crystallin 'Greek key'" evidence="6">
    <location>
        <begin position="356"/>
        <end position="398"/>
    </location>
</feature>
<feature type="domain" description="Beta/gamma crystallin 'Greek key'" evidence="6">
    <location>
        <begin position="446"/>
        <end position="489"/>
    </location>
</feature>
<evidence type="ECO:0000256" key="2">
    <source>
        <dbReference type="ARBA" id="ARBA00009646"/>
    </source>
</evidence>